<dbReference type="GO" id="GO:0003824">
    <property type="term" value="F:catalytic activity"/>
    <property type="evidence" value="ECO:0007669"/>
    <property type="project" value="InterPro"/>
</dbReference>
<evidence type="ECO:0000313" key="2">
    <source>
        <dbReference type="EMBL" id="JAR92228.1"/>
    </source>
</evidence>
<dbReference type="PROSITE" id="PS50878">
    <property type="entry name" value="RT_POL"/>
    <property type="match status" value="1"/>
</dbReference>
<dbReference type="InterPro" id="IPR036691">
    <property type="entry name" value="Endo/exonu/phosph_ase_sf"/>
</dbReference>
<dbReference type="PANTHER" id="PTHR33332">
    <property type="entry name" value="REVERSE TRANSCRIPTASE DOMAIN-CONTAINING PROTEIN"/>
    <property type="match status" value="1"/>
</dbReference>
<dbReference type="AlphaFoldDB" id="A0A147BN59"/>
<dbReference type="GO" id="GO:0071897">
    <property type="term" value="P:DNA biosynthetic process"/>
    <property type="evidence" value="ECO:0007669"/>
    <property type="project" value="UniProtKB-ARBA"/>
</dbReference>
<accession>A0A147BN59</accession>
<dbReference type="SUPFAM" id="SSF56219">
    <property type="entry name" value="DNase I-like"/>
    <property type="match status" value="1"/>
</dbReference>
<feature type="domain" description="Reverse transcriptase" evidence="1">
    <location>
        <begin position="491"/>
        <end position="748"/>
    </location>
</feature>
<dbReference type="Pfam" id="PF00078">
    <property type="entry name" value="RVT_1"/>
    <property type="match status" value="1"/>
</dbReference>
<dbReference type="CDD" id="cd01650">
    <property type="entry name" value="RT_nLTR_like"/>
    <property type="match status" value="1"/>
</dbReference>
<dbReference type="Pfam" id="PF03372">
    <property type="entry name" value="Exo_endo_phos"/>
    <property type="match status" value="1"/>
</dbReference>
<feature type="non-terminal residue" evidence="2">
    <location>
        <position position="1"/>
    </location>
</feature>
<dbReference type="InterPro" id="IPR005135">
    <property type="entry name" value="Endo/exonuclease/phosphatase"/>
</dbReference>
<dbReference type="InterPro" id="IPR000477">
    <property type="entry name" value="RT_dom"/>
</dbReference>
<name>A0A147BN59_IXORI</name>
<protein>
    <submittedName>
        <fullName evidence="2">Putative tick transposon</fullName>
    </submittedName>
</protein>
<organism evidence="2">
    <name type="scientific">Ixodes ricinus</name>
    <name type="common">Common tick</name>
    <name type="synonym">Acarus ricinus</name>
    <dbReference type="NCBI Taxonomy" id="34613"/>
    <lineage>
        <taxon>Eukaryota</taxon>
        <taxon>Metazoa</taxon>
        <taxon>Ecdysozoa</taxon>
        <taxon>Arthropoda</taxon>
        <taxon>Chelicerata</taxon>
        <taxon>Arachnida</taxon>
        <taxon>Acari</taxon>
        <taxon>Parasitiformes</taxon>
        <taxon>Ixodida</taxon>
        <taxon>Ixodoidea</taxon>
        <taxon>Ixodidae</taxon>
        <taxon>Ixodinae</taxon>
        <taxon>Ixodes</taxon>
    </lineage>
</organism>
<dbReference type="Gene3D" id="3.60.10.10">
    <property type="entry name" value="Endonuclease/exonuclease/phosphatase"/>
    <property type="match status" value="1"/>
</dbReference>
<dbReference type="InterPro" id="IPR043502">
    <property type="entry name" value="DNA/RNA_pol_sf"/>
</dbReference>
<sequence length="948" mass="109480">YSNMTITNFFLPQDICKDAGICKSLKLFHLNVRSARSKSDDLMILFKSFNCSFDVIMLTETWYRDETDFFILPQYQHFYQNRLSGRGGGVSMLLGSDDFEIVEEYTTVTEDYEILCVKQNVFMFSVVYRPPSGNVAKFFTFLDELLCYANECKYSLFLGGDLNINLLEDTTSTTDLLLLLTANNFFNCITHPTRITSTTSTLIDLFVTNYDKEKVKAGVISSDISDHLPIFMLVDTVREPRRHETTTITIQDITPATLDMFRQRLVNTDWEDIFSSADVDSAYNKFIEKFKQAYSDCFPVKAVKLARKGRKPWMTSTLLKKTRKKYQLYQLFLTTRDKTVLEEFRKYRNKLTTDIRRAKKMYYFSIFDAECLRKADLLWKRLKSVFNTSYSSNKLESLERNGQVLSGQQLANEFNHFFVNIGSSTYNSNASKSVLSTSQSLFFSPTDEAEVYSSVMCISNSRSRDADDLQILPVKYVIDIIAPCLTFIYNFAMSSGTFPKKMQIAKVLALFKGGNKNELGNYRPISILPVFSKGLEKIIHSRIVNFCDKHSLITECQFGFRKKRSTETALLVQKEEILRNFEEKKLTLGIFLDFSKAFDCINHSILLEKLFAYGIRDLPLALIKSYLEYRSQFVLINDQRSTLLNISSGVPQGSILGPLLFLLYVNDIVNIDSGCKYIIYADDTSIFFSDMCEEGLRDKANAFLLKLKTWAEINCLHINVSKTKAMMFRPRGPSNKVYDPLNFGSLNIEFVSSIKTLGIVFSENMLWTNHVKYLCAKLGKIVGIINKLRYILPTSVKRVLYNSLFYSHLCYCNLVWGNTSFSNLNLLHLLQKKVIRIIANVPYIHPTQSLFKSYKILNIQQVYDYRLTIAYKYAVFGRSDIVLKLSDLKEKSDFYSCRHHQPWQIPKCRTNYGKQRISYTLPVLLNRYFDRNIDVVHLSKSAILELFI</sequence>
<dbReference type="EMBL" id="GEGO01003176">
    <property type="protein sequence ID" value="JAR92228.1"/>
    <property type="molecule type" value="Transcribed_RNA"/>
</dbReference>
<evidence type="ECO:0000259" key="1">
    <source>
        <dbReference type="PROSITE" id="PS50878"/>
    </source>
</evidence>
<dbReference type="SUPFAM" id="SSF56672">
    <property type="entry name" value="DNA/RNA polymerases"/>
    <property type="match status" value="1"/>
</dbReference>
<reference evidence="2" key="1">
    <citation type="journal article" date="2018" name="PLoS Negl. Trop. Dis.">
        <title>Sialome diversity of ticks revealed by RNAseq of single tick salivary glands.</title>
        <authorList>
            <person name="Perner J."/>
            <person name="Kropackova S."/>
            <person name="Kopacek P."/>
            <person name="Ribeiro J.M."/>
        </authorList>
    </citation>
    <scope>NUCLEOTIDE SEQUENCE</scope>
    <source>
        <strain evidence="2">Siblings of single egg batch collected in Ceske Budejovice</strain>
        <tissue evidence="2">Salivary glands</tissue>
    </source>
</reference>
<proteinExistence type="predicted"/>